<dbReference type="PANTHER" id="PTHR34477:SF1">
    <property type="entry name" value="UPF0213 PROTEIN YHBQ"/>
    <property type="match status" value="1"/>
</dbReference>
<dbReference type="PANTHER" id="PTHR34477">
    <property type="entry name" value="UPF0213 PROTEIN YHBQ"/>
    <property type="match status" value="1"/>
</dbReference>
<dbReference type="Pfam" id="PF01541">
    <property type="entry name" value="GIY-YIG"/>
    <property type="match status" value="1"/>
</dbReference>
<protein>
    <submittedName>
        <fullName evidence="3">GIY-YIG nuclease family protein</fullName>
    </submittedName>
</protein>
<reference evidence="4 6" key="2">
    <citation type="submission" date="2019-07" db="EMBL/GenBank/DDBJ databases">
        <title>Draft genome of two Muricauda strains isolated from deep sea.</title>
        <authorList>
            <person name="Sun C."/>
        </authorList>
    </citation>
    <scope>NUCLEOTIDE SEQUENCE [LARGE SCALE GENOMIC DNA]</scope>
    <source>
        <strain evidence="4 6">72</strain>
    </source>
</reference>
<reference evidence="3 5" key="1">
    <citation type="submission" date="2018-08" db="EMBL/GenBank/DDBJ databases">
        <title>Proposal of Muricauda 72 sp.nov. and Muricauda NH166 sp.nov., isolated from seawater.</title>
        <authorList>
            <person name="Cheng H."/>
            <person name="Wu Y.-H."/>
            <person name="Guo L.-L."/>
            <person name="Xu X.-W."/>
        </authorList>
    </citation>
    <scope>NUCLEOTIDE SEQUENCE [LARGE SCALE GENOMIC DNA]</scope>
    <source>
        <strain evidence="3 5">72</strain>
    </source>
</reference>
<organism evidence="3 5">
    <name type="scientific">Flagellimonas pelagia</name>
    <dbReference type="NCBI Taxonomy" id="2306998"/>
    <lineage>
        <taxon>Bacteria</taxon>
        <taxon>Pseudomonadati</taxon>
        <taxon>Bacteroidota</taxon>
        <taxon>Flavobacteriia</taxon>
        <taxon>Flavobacteriales</taxon>
        <taxon>Flavobacteriaceae</taxon>
        <taxon>Flagellimonas</taxon>
    </lineage>
</organism>
<evidence type="ECO:0000313" key="5">
    <source>
        <dbReference type="Proteomes" id="UP000266691"/>
    </source>
</evidence>
<comment type="similarity">
    <text evidence="1">Belongs to the UPF0213 family.</text>
</comment>
<comment type="caution">
    <text evidence="3">The sequence shown here is derived from an EMBL/GenBank/DDBJ whole genome shotgun (WGS) entry which is preliminary data.</text>
</comment>
<accession>A0A3A1NC13</accession>
<dbReference type="Gene3D" id="3.40.1440.10">
    <property type="entry name" value="GIY-YIG endonuclease"/>
    <property type="match status" value="1"/>
</dbReference>
<evidence type="ECO:0000313" key="3">
    <source>
        <dbReference type="EMBL" id="RIV41866.1"/>
    </source>
</evidence>
<evidence type="ECO:0000313" key="6">
    <source>
        <dbReference type="Proteomes" id="UP000321621"/>
    </source>
</evidence>
<dbReference type="OrthoDB" id="1495241at2"/>
<dbReference type="RefSeq" id="WP_119648770.1">
    <property type="nucleotide sequence ID" value="NZ_QXFI01000036.1"/>
</dbReference>
<keyword evidence="6" id="KW-1185">Reference proteome</keyword>
<evidence type="ECO:0000259" key="2">
    <source>
        <dbReference type="PROSITE" id="PS50164"/>
    </source>
</evidence>
<dbReference type="InterPro" id="IPR050190">
    <property type="entry name" value="UPF0213_domain"/>
</dbReference>
<sequence length="98" mass="11595">MKTYYVYILLCSDNTYYTGVTSNLNDRIEEHRTGKYKDSYTFSRRPIKLVYHCQFTNPNLAISLEKQVKKWSSQKKRALIDGEYDKLPNLSKKKFGTL</sequence>
<evidence type="ECO:0000256" key="1">
    <source>
        <dbReference type="ARBA" id="ARBA00007435"/>
    </source>
</evidence>
<proteinExistence type="inferred from homology"/>
<name>A0A3A1NC13_9FLAO</name>
<dbReference type="EMBL" id="VNWK01000036">
    <property type="protein sequence ID" value="TXJ90742.1"/>
    <property type="molecule type" value="Genomic_DNA"/>
</dbReference>
<dbReference type="EMBL" id="QXFI01000036">
    <property type="protein sequence ID" value="RIV41866.1"/>
    <property type="molecule type" value="Genomic_DNA"/>
</dbReference>
<dbReference type="InterPro" id="IPR035901">
    <property type="entry name" value="GIY-YIG_endonuc_sf"/>
</dbReference>
<dbReference type="Proteomes" id="UP000321621">
    <property type="component" value="Unassembled WGS sequence"/>
</dbReference>
<dbReference type="AlphaFoldDB" id="A0A3A1NC13"/>
<dbReference type="Proteomes" id="UP000266691">
    <property type="component" value="Unassembled WGS sequence"/>
</dbReference>
<dbReference type="SUPFAM" id="SSF82771">
    <property type="entry name" value="GIY-YIG endonuclease"/>
    <property type="match status" value="1"/>
</dbReference>
<evidence type="ECO:0000313" key="4">
    <source>
        <dbReference type="EMBL" id="TXJ90742.1"/>
    </source>
</evidence>
<dbReference type="SMART" id="SM00465">
    <property type="entry name" value="GIYc"/>
    <property type="match status" value="1"/>
</dbReference>
<dbReference type="InterPro" id="IPR000305">
    <property type="entry name" value="GIY-YIG_endonuc"/>
</dbReference>
<feature type="domain" description="GIY-YIG" evidence="2">
    <location>
        <begin position="2"/>
        <end position="78"/>
    </location>
</feature>
<gene>
    <name evidence="3" type="ORF">D2V05_17250</name>
    <name evidence="4" type="ORF">FQ017_17095</name>
</gene>
<dbReference type="CDD" id="cd10456">
    <property type="entry name" value="GIY-YIG_UPF0213"/>
    <property type="match status" value="1"/>
</dbReference>
<dbReference type="PROSITE" id="PS50164">
    <property type="entry name" value="GIY_YIG"/>
    <property type="match status" value="1"/>
</dbReference>